<gene>
    <name evidence="1" type="ORF">D0Y65_009817</name>
</gene>
<dbReference type="AlphaFoldDB" id="A0A445L0N3"/>
<dbReference type="PANTHER" id="PTHR10997">
    <property type="entry name" value="IMPORTIN-7, 8, 11"/>
    <property type="match status" value="1"/>
</dbReference>
<dbReference type="EMBL" id="QZWG01000004">
    <property type="protein sequence ID" value="RZC16671.1"/>
    <property type="molecule type" value="Genomic_DNA"/>
</dbReference>
<organism evidence="1 2">
    <name type="scientific">Glycine soja</name>
    <name type="common">Wild soybean</name>
    <dbReference type="NCBI Taxonomy" id="3848"/>
    <lineage>
        <taxon>Eukaryota</taxon>
        <taxon>Viridiplantae</taxon>
        <taxon>Streptophyta</taxon>
        <taxon>Embryophyta</taxon>
        <taxon>Tracheophyta</taxon>
        <taxon>Spermatophyta</taxon>
        <taxon>Magnoliopsida</taxon>
        <taxon>eudicotyledons</taxon>
        <taxon>Gunneridae</taxon>
        <taxon>Pentapetalae</taxon>
        <taxon>rosids</taxon>
        <taxon>fabids</taxon>
        <taxon>Fabales</taxon>
        <taxon>Fabaceae</taxon>
        <taxon>Papilionoideae</taxon>
        <taxon>50 kb inversion clade</taxon>
        <taxon>NPAAA clade</taxon>
        <taxon>indigoferoid/millettioid clade</taxon>
        <taxon>Phaseoleae</taxon>
        <taxon>Glycine</taxon>
        <taxon>Glycine subgen. Soja</taxon>
    </lineage>
</organism>
<dbReference type="InterPro" id="IPR016024">
    <property type="entry name" value="ARM-type_fold"/>
</dbReference>
<dbReference type="Proteomes" id="UP000289340">
    <property type="component" value="Chromosome 4"/>
</dbReference>
<dbReference type="Gene3D" id="1.25.10.10">
    <property type="entry name" value="Leucine-rich Repeat Variant"/>
    <property type="match status" value="1"/>
</dbReference>
<name>A0A445L0N3_GLYSO</name>
<comment type="caution">
    <text evidence="1">The sequence shown here is derived from an EMBL/GenBank/DDBJ whole genome shotgun (WGS) entry which is preliminary data.</text>
</comment>
<dbReference type="GO" id="GO:0006606">
    <property type="term" value="P:protein import into nucleus"/>
    <property type="evidence" value="ECO:0007669"/>
    <property type="project" value="TreeGrafter"/>
</dbReference>
<dbReference type="SUPFAM" id="SSF48371">
    <property type="entry name" value="ARM repeat"/>
    <property type="match status" value="1"/>
</dbReference>
<evidence type="ECO:0000313" key="1">
    <source>
        <dbReference type="EMBL" id="RZC16671.1"/>
    </source>
</evidence>
<evidence type="ECO:0000313" key="2">
    <source>
        <dbReference type="Proteomes" id="UP000289340"/>
    </source>
</evidence>
<sequence>MVGKAMCQALWRDVEVSWGMQSANNTTGGDFNSIKDPDERFGSGHRLSGDSNIKEFNDWIDDIEVKKFETVLNKLEEDTSQRQLSPQKEAKRKQLQEALWAAALAHESLLRQKSRSRWIKEGDCNSRYFHLMMNANHRNNSLKGVLIDGIWIDEPHKVKEEVRSYLSKRFQEIDFHSPKLDGINFQTINQQHNFMLVAPFLEEEVRGQPEAVSDVGFHYPKINTNLFDNWELTRTLVGSGTLSGEGRYLTVKFTRLSVSLVRLKASPYSNRDLMEIIRIMLLLALNDPHKKICTTIGMVVASIAMHDWLELWPDLLPFLLNLINNQTNMNGVHRAMRCLVLLSMDLDDKMVPKLIPTMFSSFLKIVSSPQIYDPYIRIKALSIIYSCTSILGTMSGVYKEETSSLIVPLLKPWMGQFSFILQIPVQSENPDDWSIKMEVLKQCCQMAVMAAPWWYDMVDF</sequence>
<proteinExistence type="predicted"/>
<dbReference type="PANTHER" id="PTHR10997:SF9">
    <property type="entry name" value="IMPORTIN-9"/>
    <property type="match status" value="1"/>
</dbReference>
<dbReference type="GO" id="GO:0005829">
    <property type="term" value="C:cytosol"/>
    <property type="evidence" value="ECO:0007669"/>
    <property type="project" value="TreeGrafter"/>
</dbReference>
<keyword evidence="2" id="KW-1185">Reference proteome</keyword>
<dbReference type="GO" id="GO:0005635">
    <property type="term" value="C:nuclear envelope"/>
    <property type="evidence" value="ECO:0007669"/>
    <property type="project" value="TreeGrafter"/>
</dbReference>
<dbReference type="InterPro" id="IPR011989">
    <property type="entry name" value="ARM-like"/>
</dbReference>
<reference evidence="1 2" key="1">
    <citation type="submission" date="2018-09" db="EMBL/GenBank/DDBJ databases">
        <title>A high-quality reference genome of wild soybean provides a powerful tool to mine soybean genomes.</title>
        <authorList>
            <person name="Xie M."/>
            <person name="Chung C.Y.L."/>
            <person name="Li M.-W."/>
            <person name="Wong F.-L."/>
            <person name="Chan T.-F."/>
            <person name="Lam H.-M."/>
        </authorList>
    </citation>
    <scope>NUCLEOTIDE SEQUENCE [LARGE SCALE GENOMIC DNA]</scope>
    <source>
        <strain evidence="2">cv. W05</strain>
        <tissue evidence="1">Hypocotyl of etiolated seedlings</tissue>
    </source>
</reference>
<accession>A0A445L0N3</accession>
<protein>
    <submittedName>
        <fullName evidence="1">Importin-9</fullName>
    </submittedName>
</protein>